<dbReference type="RefSeq" id="WP_227614443.1">
    <property type="nucleotide sequence ID" value="NZ_JAJEPR010000004.1"/>
</dbReference>
<name>A0AAE3J5A7_9FIRM</name>
<evidence type="ECO:0000256" key="2">
    <source>
        <dbReference type="ARBA" id="ARBA00001911"/>
    </source>
</evidence>
<dbReference type="InterPro" id="IPR050071">
    <property type="entry name" value="Dehydroquinate_synthase"/>
</dbReference>
<evidence type="ECO:0000256" key="3">
    <source>
        <dbReference type="ARBA" id="ARBA00001947"/>
    </source>
</evidence>
<dbReference type="InterPro" id="IPR030963">
    <property type="entry name" value="DHQ_synth_fam"/>
</dbReference>
<accession>A0AAE3J5A7</accession>
<dbReference type="Pfam" id="PF01761">
    <property type="entry name" value="DHQ_synthase"/>
    <property type="match status" value="1"/>
</dbReference>
<dbReference type="PANTHER" id="PTHR43622:SF7">
    <property type="entry name" value="3-DEHYDROQUINATE SYNTHASE, CHLOROPLASTIC"/>
    <property type="match status" value="1"/>
</dbReference>
<comment type="similarity">
    <text evidence="6 18">Belongs to the sugar phosphate cyclases superfamily. Dehydroquinate synthase family.</text>
</comment>
<dbReference type="AlphaFoldDB" id="A0AAE3J5A7"/>
<keyword evidence="16 18" id="KW-0456">Lyase</keyword>
<feature type="binding site" evidence="18">
    <location>
        <begin position="136"/>
        <end position="137"/>
    </location>
    <ligand>
        <name>NAD(+)</name>
        <dbReference type="ChEBI" id="CHEBI:57540"/>
    </ligand>
</feature>
<dbReference type="GO" id="GO:0000166">
    <property type="term" value="F:nucleotide binding"/>
    <property type="evidence" value="ECO:0007669"/>
    <property type="project" value="UniProtKB-KW"/>
</dbReference>
<evidence type="ECO:0000256" key="6">
    <source>
        <dbReference type="ARBA" id="ARBA00005412"/>
    </source>
</evidence>
<evidence type="ECO:0000256" key="10">
    <source>
        <dbReference type="ARBA" id="ARBA00022605"/>
    </source>
</evidence>
<dbReference type="CDD" id="cd08195">
    <property type="entry name" value="DHQS"/>
    <property type="match status" value="1"/>
</dbReference>
<reference evidence="21 22" key="1">
    <citation type="submission" date="2021-10" db="EMBL/GenBank/DDBJ databases">
        <title>Anaerobic single-cell dispensing facilitates the cultivation of human gut bacteria.</title>
        <authorList>
            <person name="Afrizal A."/>
        </authorList>
    </citation>
    <scope>NUCLEOTIDE SEQUENCE [LARGE SCALE GENOMIC DNA]</scope>
    <source>
        <strain evidence="21 22">CLA-AA-H277</strain>
    </source>
</reference>
<evidence type="ECO:0000256" key="7">
    <source>
        <dbReference type="ARBA" id="ARBA00013031"/>
    </source>
</evidence>
<dbReference type="Pfam" id="PF24621">
    <property type="entry name" value="DHQS_C"/>
    <property type="match status" value="1"/>
</dbReference>
<dbReference type="Gene3D" id="1.20.1090.10">
    <property type="entry name" value="Dehydroquinate synthase-like - alpha domain"/>
    <property type="match status" value="1"/>
</dbReference>
<comment type="cofactor">
    <cofactor evidence="2 18">
        <name>NAD(+)</name>
        <dbReference type="ChEBI" id="CHEBI:57540"/>
    </cofactor>
</comment>
<keyword evidence="11 18" id="KW-0479">Metal-binding</keyword>
<dbReference type="FunFam" id="3.40.50.1970:FF:000007">
    <property type="entry name" value="Pentafunctional AROM polypeptide"/>
    <property type="match status" value="1"/>
</dbReference>
<evidence type="ECO:0000256" key="12">
    <source>
        <dbReference type="ARBA" id="ARBA00022741"/>
    </source>
</evidence>
<evidence type="ECO:0000256" key="1">
    <source>
        <dbReference type="ARBA" id="ARBA00001393"/>
    </source>
</evidence>
<keyword evidence="10 18" id="KW-0028">Amino-acid biosynthesis</keyword>
<dbReference type="PANTHER" id="PTHR43622">
    <property type="entry name" value="3-DEHYDROQUINATE SYNTHASE"/>
    <property type="match status" value="1"/>
</dbReference>
<keyword evidence="15 18" id="KW-0057">Aromatic amino acid biosynthesis</keyword>
<dbReference type="GO" id="GO:0009073">
    <property type="term" value="P:aromatic amino acid family biosynthetic process"/>
    <property type="evidence" value="ECO:0007669"/>
    <property type="project" value="UniProtKB-KW"/>
</dbReference>
<evidence type="ECO:0000256" key="9">
    <source>
        <dbReference type="ARBA" id="ARBA00022490"/>
    </source>
</evidence>
<dbReference type="InterPro" id="IPR056179">
    <property type="entry name" value="DHQS_C"/>
</dbReference>
<feature type="binding site" evidence="18">
    <location>
        <begin position="112"/>
        <end position="116"/>
    </location>
    <ligand>
        <name>NAD(+)</name>
        <dbReference type="ChEBI" id="CHEBI:57540"/>
    </ligand>
</feature>
<feature type="domain" description="3-dehydroquinate synthase N-terminal" evidence="19">
    <location>
        <begin position="74"/>
        <end position="185"/>
    </location>
</feature>
<dbReference type="GO" id="GO:0008652">
    <property type="term" value="P:amino acid biosynthetic process"/>
    <property type="evidence" value="ECO:0007669"/>
    <property type="project" value="UniProtKB-KW"/>
</dbReference>
<feature type="binding site" evidence="18">
    <location>
        <begin position="176"/>
        <end position="179"/>
    </location>
    <ligand>
        <name>NAD(+)</name>
        <dbReference type="ChEBI" id="CHEBI:57540"/>
    </ligand>
</feature>
<evidence type="ECO:0000259" key="20">
    <source>
        <dbReference type="Pfam" id="PF24621"/>
    </source>
</evidence>
<feature type="domain" description="3-dehydroquinate synthase C-terminal" evidence="20">
    <location>
        <begin position="188"/>
        <end position="329"/>
    </location>
</feature>
<dbReference type="EMBL" id="JAJEPR010000004">
    <property type="protein sequence ID" value="MCC2188996.1"/>
    <property type="molecule type" value="Genomic_DNA"/>
</dbReference>
<keyword evidence="17 18" id="KW-0170">Cobalt</keyword>
<feature type="binding site" evidence="18">
    <location>
        <position position="158"/>
    </location>
    <ligand>
        <name>NAD(+)</name>
        <dbReference type="ChEBI" id="CHEBI:57540"/>
    </ligand>
</feature>
<comment type="function">
    <text evidence="18">Catalyzes the conversion of 3-deoxy-D-arabino-heptulosonate 7-phosphate (DAHP) to dehydroquinate (DHQ).</text>
</comment>
<evidence type="ECO:0000313" key="22">
    <source>
        <dbReference type="Proteomes" id="UP001197875"/>
    </source>
</evidence>
<evidence type="ECO:0000313" key="21">
    <source>
        <dbReference type="EMBL" id="MCC2188996.1"/>
    </source>
</evidence>
<dbReference type="PIRSF" id="PIRSF001455">
    <property type="entry name" value="DHQ_synth"/>
    <property type="match status" value="1"/>
</dbReference>
<feature type="binding site" evidence="18">
    <location>
        <position position="191"/>
    </location>
    <ligand>
        <name>Zn(2+)</name>
        <dbReference type="ChEBI" id="CHEBI:29105"/>
    </ligand>
</feature>
<gene>
    <name evidence="18 21" type="primary">aroB</name>
    <name evidence="21" type="ORF">LKD71_04005</name>
</gene>
<evidence type="ECO:0000256" key="14">
    <source>
        <dbReference type="ARBA" id="ARBA00023027"/>
    </source>
</evidence>
<evidence type="ECO:0000256" key="5">
    <source>
        <dbReference type="ARBA" id="ARBA00004661"/>
    </source>
</evidence>
<comment type="caution">
    <text evidence="21">The sequence shown here is derived from an EMBL/GenBank/DDBJ whole genome shotgun (WGS) entry which is preliminary data.</text>
</comment>
<evidence type="ECO:0000256" key="16">
    <source>
        <dbReference type="ARBA" id="ARBA00023239"/>
    </source>
</evidence>
<evidence type="ECO:0000256" key="8">
    <source>
        <dbReference type="ARBA" id="ARBA00017684"/>
    </source>
</evidence>
<protein>
    <recommendedName>
        <fullName evidence="8 18">3-dehydroquinate synthase</fullName>
        <shortName evidence="18">DHQS</shortName>
        <ecNumber evidence="7 18">4.2.3.4</ecNumber>
    </recommendedName>
</protein>
<dbReference type="GO" id="GO:0005737">
    <property type="term" value="C:cytoplasm"/>
    <property type="evidence" value="ECO:0007669"/>
    <property type="project" value="UniProtKB-SubCell"/>
</dbReference>
<comment type="pathway">
    <text evidence="5 18">Metabolic intermediate biosynthesis; chorismate biosynthesis; chorismate from D-erythrose 4-phosphate and phosphoenolpyruvate: step 2/7.</text>
</comment>
<dbReference type="InterPro" id="IPR030960">
    <property type="entry name" value="DHQS/DOIS_N"/>
</dbReference>
<evidence type="ECO:0000256" key="18">
    <source>
        <dbReference type="HAMAP-Rule" id="MF_00110"/>
    </source>
</evidence>
<evidence type="ECO:0000256" key="13">
    <source>
        <dbReference type="ARBA" id="ARBA00022833"/>
    </source>
</evidence>
<evidence type="ECO:0000259" key="19">
    <source>
        <dbReference type="Pfam" id="PF01761"/>
    </source>
</evidence>
<comment type="catalytic activity">
    <reaction evidence="1 18">
        <text>7-phospho-2-dehydro-3-deoxy-D-arabino-heptonate = 3-dehydroquinate + phosphate</text>
        <dbReference type="Rhea" id="RHEA:21968"/>
        <dbReference type="ChEBI" id="CHEBI:32364"/>
        <dbReference type="ChEBI" id="CHEBI:43474"/>
        <dbReference type="ChEBI" id="CHEBI:58394"/>
        <dbReference type="EC" id="4.2.3.4"/>
    </reaction>
</comment>
<comment type="cofactor">
    <cofactor evidence="18">
        <name>Co(2+)</name>
        <dbReference type="ChEBI" id="CHEBI:48828"/>
    </cofactor>
    <cofactor evidence="18">
        <name>Zn(2+)</name>
        <dbReference type="ChEBI" id="CHEBI:29105"/>
    </cofactor>
    <text evidence="18">Binds 1 divalent metal cation per subunit. Can use either Co(2+) or Zn(2+).</text>
</comment>
<dbReference type="EC" id="4.2.3.4" evidence="7 18"/>
<dbReference type="GO" id="GO:0046872">
    <property type="term" value="F:metal ion binding"/>
    <property type="evidence" value="ECO:0007669"/>
    <property type="project" value="UniProtKB-KW"/>
</dbReference>
<keyword evidence="22" id="KW-1185">Reference proteome</keyword>
<comment type="subcellular location">
    <subcellularLocation>
        <location evidence="4 18">Cytoplasm</location>
    </subcellularLocation>
</comment>
<keyword evidence="9 18" id="KW-0963">Cytoplasm</keyword>
<evidence type="ECO:0000256" key="4">
    <source>
        <dbReference type="ARBA" id="ARBA00004496"/>
    </source>
</evidence>
<evidence type="ECO:0000256" key="11">
    <source>
        <dbReference type="ARBA" id="ARBA00022723"/>
    </source>
</evidence>
<dbReference type="NCBIfam" id="TIGR01357">
    <property type="entry name" value="aroB"/>
    <property type="match status" value="1"/>
</dbReference>
<proteinExistence type="inferred from homology"/>
<dbReference type="InterPro" id="IPR016037">
    <property type="entry name" value="DHQ_synth_AroB"/>
</dbReference>
<feature type="binding site" evidence="18">
    <location>
        <position position="254"/>
    </location>
    <ligand>
        <name>Zn(2+)</name>
        <dbReference type="ChEBI" id="CHEBI:29105"/>
    </ligand>
</feature>
<evidence type="ECO:0000256" key="15">
    <source>
        <dbReference type="ARBA" id="ARBA00023141"/>
    </source>
</evidence>
<comment type="cofactor">
    <cofactor evidence="3">
        <name>Zn(2+)</name>
        <dbReference type="ChEBI" id="CHEBI:29105"/>
    </cofactor>
</comment>
<dbReference type="GO" id="GO:0003856">
    <property type="term" value="F:3-dehydroquinate synthase activity"/>
    <property type="evidence" value="ECO:0007669"/>
    <property type="project" value="UniProtKB-UniRule"/>
</dbReference>
<feature type="binding site" evidence="18">
    <location>
        <position position="149"/>
    </location>
    <ligand>
        <name>NAD(+)</name>
        <dbReference type="ChEBI" id="CHEBI:57540"/>
    </ligand>
</feature>
<dbReference type="Gene3D" id="3.40.50.1970">
    <property type="match status" value="1"/>
</dbReference>
<keyword evidence="14 18" id="KW-0520">NAD</keyword>
<dbReference type="HAMAP" id="MF_00110">
    <property type="entry name" value="DHQ_synthase"/>
    <property type="match status" value="1"/>
</dbReference>
<feature type="binding site" evidence="18">
    <location>
        <begin position="78"/>
        <end position="83"/>
    </location>
    <ligand>
        <name>NAD(+)</name>
        <dbReference type="ChEBI" id="CHEBI:57540"/>
    </ligand>
</feature>
<feature type="binding site" evidence="18">
    <location>
        <position position="270"/>
    </location>
    <ligand>
        <name>Zn(2+)</name>
        <dbReference type="ChEBI" id="CHEBI:29105"/>
    </ligand>
</feature>
<keyword evidence="12 18" id="KW-0547">Nucleotide-binding</keyword>
<sequence length="373" mass="41659">MSEEIKKALTVKTGQRTSYDIYLEENFDGLTEAVKTLEPEKRKICIVTDSTVASLYLNPVKAVLEKSFAGVSIFTFPSGEPSKNLDTVRELYRHLIEAHFDRKDVLAALGGGVTGDLTGYAAATYLRGIDFIQIPTTLLAQVDSSIGGKTGVDFDGYKNMVGAFHHPSLVYANLSTLKTLTAEQFACGMGEVLKHGLIKNASYYEWCINQMFEIQDREVEALKTMVLESMKIKKAVVEKDPTEKGERALLNLGHTVGHAIEKIQNFQMLHGQCVALGYLCAAYISWKRGLLTNEEFFEIRDMNVGFDLPIFLDALDENEVVLATKSDKKMEHGQIKFILLKSIGHAYVDFTVTDEEIRAAVHYFLDNGEEDEE</sequence>
<dbReference type="GO" id="GO:0009423">
    <property type="term" value="P:chorismate biosynthetic process"/>
    <property type="evidence" value="ECO:0007669"/>
    <property type="project" value="UniProtKB-UniRule"/>
</dbReference>
<keyword evidence="13 18" id="KW-0862">Zinc</keyword>
<organism evidence="21 22">
    <name type="scientific">Fusicatenibacter faecihominis</name>
    <dbReference type="NCBI Taxonomy" id="2881276"/>
    <lineage>
        <taxon>Bacteria</taxon>
        <taxon>Bacillati</taxon>
        <taxon>Bacillota</taxon>
        <taxon>Clostridia</taxon>
        <taxon>Lachnospirales</taxon>
        <taxon>Lachnospiraceae</taxon>
        <taxon>Fusicatenibacter</taxon>
    </lineage>
</organism>
<dbReference type="Proteomes" id="UP001197875">
    <property type="component" value="Unassembled WGS sequence"/>
</dbReference>
<evidence type="ECO:0000256" key="17">
    <source>
        <dbReference type="ARBA" id="ARBA00023285"/>
    </source>
</evidence>
<dbReference type="SUPFAM" id="SSF56796">
    <property type="entry name" value="Dehydroquinate synthase-like"/>
    <property type="match status" value="1"/>
</dbReference>